<organism evidence="1 2">
    <name type="scientific">Vararia minispora EC-137</name>
    <dbReference type="NCBI Taxonomy" id="1314806"/>
    <lineage>
        <taxon>Eukaryota</taxon>
        <taxon>Fungi</taxon>
        <taxon>Dikarya</taxon>
        <taxon>Basidiomycota</taxon>
        <taxon>Agaricomycotina</taxon>
        <taxon>Agaricomycetes</taxon>
        <taxon>Russulales</taxon>
        <taxon>Lachnocladiaceae</taxon>
        <taxon>Vararia</taxon>
    </lineage>
</organism>
<accession>A0ACB8Q6X9</accession>
<protein>
    <submittedName>
        <fullName evidence="1">Uncharacterized protein</fullName>
    </submittedName>
</protein>
<reference evidence="1" key="2">
    <citation type="journal article" date="2022" name="New Phytol.">
        <title>Evolutionary transition to the ectomycorrhizal habit in the genomes of a hyperdiverse lineage of mushroom-forming fungi.</title>
        <authorList>
            <person name="Looney B."/>
            <person name="Miyauchi S."/>
            <person name="Morin E."/>
            <person name="Drula E."/>
            <person name="Courty P.E."/>
            <person name="Kohler A."/>
            <person name="Kuo A."/>
            <person name="LaButti K."/>
            <person name="Pangilinan J."/>
            <person name="Lipzen A."/>
            <person name="Riley R."/>
            <person name="Andreopoulos W."/>
            <person name="He G."/>
            <person name="Johnson J."/>
            <person name="Nolan M."/>
            <person name="Tritt A."/>
            <person name="Barry K.W."/>
            <person name="Grigoriev I.V."/>
            <person name="Nagy L.G."/>
            <person name="Hibbett D."/>
            <person name="Henrissat B."/>
            <person name="Matheny P.B."/>
            <person name="Labbe J."/>
            <person name="Martin F.M."/>
        </authorList>
    </citation>
    <scope>NUCLEOTIDE SEQUENCE</scope>
    <source>
        <strain evidence="1">EC-137</strain>
    </source>
</reference>
<dbReference type="Proteomes" id="UP000814128">
    <property type="component" value="Unassembled WGS sequence"/>
</dbReference>
<name>A0ACB8Q6X9_9AGAM</name>
<keyword evidence="2" id="KW-1185">Reference proteome</keyword>
<dbReference type="EMBL" id="MU273911">
    <property type="protein sequence ID" value="KAI0027405.1"/>
    <property type="molecule type" value="Genomic_DNA"/>
</dbReference>
<comment type="caution">
    <text evidence="1">The sequence shown here is derived from an EMBL/GenBank/DDBJ whole genome shotgun (WGS) entry which is preliminary data.</text>
</comment>
<reference evidence="1" key="1">
    <citation type="submission" date="2021-02" db="EMBL/GenBank/DDBJ databases">
        <authorList>
            <consortium name="DOE Joint Genome Institute"/>
            <person name="Ahrendt S."/>
            <person name="Looney B.P."/>
            <person name="Miyauchi S."/>
            <person name="Morin E."/>
            <person name="Drula E."/>
            <person name="Courty P.E."/>
            <person name="Chicoki N."/>
            <person name="Fauchery L."/>
            <person name="Kohler A."/>
            <person name="Kuo A."/>
            <person name="Labutti K."/>
            <person name="Pangilinan J."/>
            <person name="Lipzen A."/>
            <person name="Riley R."/>
            <person name="Andreopoulos W."/>
            <person name="He G."/>
            <person name="Johnson J."/>
            <person name="Barry K.W."/>
            <person name="Grigoriev I.V."/>
            <person name="Nagy L."/>
            <person name="Hibbett D."/>
            <person name="Henrissat B."/>
            <person name="Matheny P.B."/>
            <person name="Labbe J."/>
            <person name="Martin F."/>
        </authorList>
    </citation>
    <scope>NUCLEOTIDE SEQUENCE</scope>
    <source>
        <strain evidence="1">EC-137</strain>
    </source>
</reference>
<evidence type="ECO:0000313" key="2">
    <source>
        <dbReference type="Proteomes" id="UP000814128"/>
    </source>
</evidence>
<proteinExistence type="predicted"/>
<sequence length="260" mass="27225">MFFLFVVVVLSIFSLVPGRALSISPGCQSAITSIAFSQKGVCLNVLGLGGSLLIMSLNGSASFVQPLDSWAQSICSQPACSNQTLSSIVGKLAANCSADVPFTDIRTLAADFQEYYPAFREALCLKNATSNQLCITDILTSIEDTTGTFTPSKMFFDMAIAIRLGGLPLPTPPDLACSDCMQAATLVFSNHGPGNSTSSVKPPMTDRCGSSQRYTQSSSTIIRTSSNGSVSSSASLATRLRARSVLTIVIALVSALVLPA</sequence>
<gene>
    <name evidence="1" type="ORF">K488DRAFT_90893</name>
</gene>
<evidence type="ECO:0000313" key="1">
    <source>
        <dbReference type="EMBL" id="KAI0027405.1"/>
    </source>
</evidence>